<evidence type="ECO:0000259" key="1">
    <source>
        <dbReference type="SMART" id="SM01321"/>
    </source>
</evidence>
<name>A0A1G8HNL0_9BACI</name>
<dbReference type="GO" id="GO:0006313">
    <property type="term" value="P:DNA transposition"/>
    <property type="evidence" value="ECO:0007669"/>
    <property type="project" value="InterPro"/>
</dbReference>
<evidence type="ECO:0000313" key="2">
    <source>
        <dbReference type="EMBL" id="SDI08090.1"/>
    </source>
</evidence>
<gene>
    <name evidence="2" type="ORF">SAMN05216352_104336</name>
</gene>
<dbReference type="InterPro" id="IPR002686">
    <property type="entry name" value="Transposase_17"/>
</dbReference>
<dbReference type="Pfam" id="PF01797">
    <property type="entry name" value="Y1_Tnp"/>
    <property type="match status" value="1"/>
</dbReference>
<keyword evidence="3" id="KW-1185">Reference proteome</keyword>
<dbReference type="STRING" id="930129.SAMN05216352_104336"/>
<dbReference type="GO" id="GO:0003677">
    <property type="term" value="F:DNA binding"/>
    <property type="evidence" value="ECO:0007669"/>
    <property type="project" value="InterPro"/>
</dbReference>
<evidence type="ECO:0000313" key="3">
    <source>
        <dbReference type="Proteomes" id="UP000199017"/>
    </source>
</evidence>
<dbReference type="SMART" id="SM01321">
    <property type="entry name" value="Y1_Tnp"/>
    <property type="match status" value="1"/>
</dbReference>
<dbReference type="Proteomes" id="UP000199017">
    <property type="component" value="Unassembled WGS sequence"/>
</dbReference>
<protein>
    <submittedName>
        <fullName evidence="2">REP element-mobilizing transposase RayT</fullName>
    </submittedName>
</protein>
<reference evidence="2 3" key="1">
    <citation type="submission" date="2016-10" db="EMBL/GenBank/DDBJ databases">
        <authorList>
            <person name="de Groot N.N."/>
        </authorList>
    </citation>
    <scope>NUCLEOTIDE SEQUENCE [LARGE SCALE GENOMIC DNA]</scope>
    <source>
        <strain evidence="3">P4B,CCM 7963,CECT 7998,DSM 25260,IBRC-M 10614,KCTC 13821</strain>
    </source>
</reference>
<dbReference type="PANTHER" id="PTHR34322">
    <property type="entry name" value="TRANSPOSASE, Y1_TNP DOMAIN-CONTAINING"/>
    <property type="match status" value="1"/>
</dbReference>
<dbReference type="AlphaFoldDB" id="A0A1G8HNL0"/>
<accession>A0A1G8HNL0</accession>
<proteinExistence type="predicted"/>
<dbReference type="PANTHER" id="PTHR34322:SF2">
    <property type="entry name" value="TRANSPOSASE IS200-LIKE DOMAIN-CONTAINING PROTEIN"/>
    <property type="match status" value="1"/>
</dbReference>
<dbReference type="Gene3D" id="3.30.70.1290">
    <property type="entry name" value="Transposase IS200-like"/>
    <property type="match status" value="1"/>
</dbReference>
<organism evidence="2 3">
    <name type="scientific">Alteribacillus bidgolensis</name>
    <dbReference type="NCBI Taxonomy" id="930129"/>
    <lineage>
        <taxon>Bacteria</taxon>
        <taxon>Bacillati</taxon>
        <taxon>Bacillota</taxon>
        <taxon>Bacilli</taxon>
        <taxon>Bacillales</taxon>
        <taxon>Bacillaceae</taxon>
        <taxon>Alteribacillus</taxon>
    </lineage>
</organism>
<sequence length="188" mass="22879">MPRQERIWFPGLTYRIEAKGIRNSQLFYDEKDYSHYIYLLTKIKADCGFDLHAYCLLPNKIDLLIETFKTDLSTLMHRLQTNYAMYFNRRHQLHGHVFQGRYLSEPIKDETHFFESSQYIHLTPLREKNVNRLLHYRWSSARDYLSPQPEEEPLHPLLTLDRTLQLFPSPKHQHFEEFLFNFMREEIL</sequence>
<dbReference type="RefSeq" id="WP_091584036.1">
    <property type="nucleotide sequence ID" value="NZ_FNDU01000004.1"/>
</dbReference>
<dbReference type="InterPro" id="IPR036515">
    <property type="entry name" value="Transposase_17_sf"/>
</dbReference>
<dbReference type="EMBL" id="FNDU01000004">
    <property type="protein sequence ID" value="SDI08090.1"/>
    <property type="molecule type" value="Genomic_DNA"/>
</dbReference>
<feature type="domain" description="Transposase IS200-like" evidence="1">
    <location>
        <begin position="9"/>
        <end position="123"/>
    </location>
</feature>
<dbReference type="OrthoDB" id="9788881at2"/>
<dbReference type="SUPFAM" id="SSF143422">
    <property type="entry name" value="Transposase IS200-like"/>
    <property type="match status" value="1"/>
</dbReference>
<dbReference type="GO" id="GO:0004803">
    <property type="term" value="F:transposase activity"/>
    <property type="evidence" value="ECO:0007669"/>
    <property type="project" value="InterPro"/>
</dbReference>